<dbReference type="OrthoDB" id="10249245at2759"/>
<organism evidence="1 2">
    <name type="scientific">Mortierella isabellina</name>
    <name type="common">Filamentous fungus</name>
    <name type="synonym">Umbelopsis isabellina</name>
    <dbReference type="NCBI Taxonomy" id="91625"/>
    <lineage>
        <taxon>Eukaryota</taxon>
        <taxon>Fungi</taxon>
        <taxon>Fungi incertae sedis</taxon>
        <taxon>Mucoromycota</taxon>
        <taxon>Mucoromycotina</taxon>
        <taxon>Umbelopsidomycetes</taxon>
        <taxon>Umbelopsidales</taxon>
        <taxon>Umbelopsidaceae</taxon>
        <taxon>Umbelopsis</taxon>
    </lineage>
</organism>
<name>A0A8H7UKC5_MORIS</name>
<dbReference type="AlphaFoldDB" id="A0A8H7UKC5"/>
<keyword evidence="2" id="KW-1185">Reference proteome</keyword>
<dbReference type="EMBL" id="JAEPQZ010000002">
    <property type="protein sequence ID" value="KAG2184942.1"/>
    <property type="molecule type" value="Genomic_DNA"/>
</dbReference>
<dbReference type="Proteomes" id="UP000654370">
    <property type="component" value="Unassembled WGS sequence"/>
</dbReference>
<reference evidence="1" key="1">
    <citation type="submission" date="2020-12" db="EMBL/GenBank/DDBJ databases">
        <title>Metabolic potential, ecology and presence of endohyphal bacteria is reflected in genomic diversity of Mucoromycotina.</title>
        <authorList>
            <person name="Muszewska A."/>
            <person name="Okrasinska A."/>
            <person name="Steczkiewicz K."/>
            <person name="Drgas O."/>
            <person name="Orlowska M."/>
            <person name="Perlinska-Lenart U."/>
            <person name="Aleksandrzak-Piekarczyk T."/>
            <person name="Szatraj K."/>
            <person name="Zielenkiewicz U."/>
            <person name="Pilsyk S."/>
            <person name="Malc E."/>
            <person name="Mieczkowski P."/>
            <person name="Kruszewska J.S."/>
            <person name="Biernat P."/>
            <person name="Pawlowska J."/>
        </authorList>
    </citation>
    <scope>NUCLEOTIDE SEQUENCE</scope>
    <source>
        <strain evidence="1">WA0000067209</strain>
    </source>
</reference>
<gene>
    <name evidence="1" type="ORF">INT43_000855</name>
</gene>
<comment type="caution">
    <text evidence="1">The sequence shown here is derived from an EMBL/GenBank/DDBJ whole genome shotgun (WGS) entry which is preliminary data.</text>
</comment>
<evidence type="ECO:0000313" key="1">
    <source>
        <dbReference type="EMBL" id="KAG2184942.1"/>
    </source>
</evidence>
<accession>A0A8H7UKC5</accession>
<sequence length="71" mass="7957">MIDQKQIIADRANVTAALPKDVPRYAICKFPFNDLEGYPQVALIYYVWLANDANIGLKLNTKTTVKLFPGS</sequence>
<protein>
    <submittedName>
        <fullName evidence="1">Uncharacterized protein</fullName>
    </submittedName>
</protein>
<evidence type="ECO:0000313" key="2">
    <source>
        <dbReference type="Proteomes" id="UP000654370"/>
    </source>
</evidence>
<proteinExistence type="predicted"/>